<dbReference type="Proteomes" id="UP000663865">
    <property type="component" value="Unassembled WGS sequence"/>
</dbReference>
<evidence type="ECO:0000313" key="12">
    <source>
        <dbReference type="Proteomes" id="UP000663873"/>
    </source>
</evidence>
<dbReference type="EMBL" id="CAJOBO010001714">
    <property type="protein sequence ID" value="CAF4403524.1"/>
    <property type="molecule type" value="Genomic_DNA"/>
</dbReference>
<dbReference type="Proteomes" id="UP000663851">
    <property type="component" value="Unassembled WGS sequence"/>
</dbReference>
<evidence type="ECO:0000313" key="5">
    <source>
        <dbReference type="EMBL" id="CAF3703675.1"/>
    </source>
</evidence>
<dbReference type="EMBL" id="CAJOBP010001132">
    <property type="protein sequence ID" value="CAF4256688.1"/>
    <property type="molecule type" value="Genomic_DNA"/>
</dbReference>
<dbReference type="EMBL" id="CAJNXB010006174">
    <property type="protein sequence ID" value="CAF3469420.1"/>
    <property type="molecule type" value="Genomic_DNA"/>
</dbReference>
<dbReference type="EMBL" id="CAJOBQ010001399">
    <property type="protein sequence ID" value="CAF4483699.1"/>
    <property type="molecule type" value="Genomic_DNA"/>
</dbReference>
<evidence type="ECO:0000313" key="11">
    <source>
        <dbReference type="Proteomes" id="UP000663865"/>
    </source>
</evidence>
<dbReference type="EMBL" id="CAJOBR010001435">
    <property type="protein sequence ID" value="CAF4608473.1"/>
    <property type="molecule type" value="Genomic_DNA"/>
</dbReference>
<evidence type="ECO:0000313" key="7">
    <source>
        <dbReference type="EMBL" id="CAF4403524.1"/>
    </source>
</evidence>
<evidence type="ECO:0000313" key="10">
    <source>
        <dbReference type="EMBL" id="CAF4762523.1"/>
    </source>
</evidence>
<gene>
    <name evidence="1" type="ORF">FME351_LOCUS959</name>
    <name evidence="5" type="ORF">GRG538_LOCUS28525</name>
    <name evidence="7" type="ORF">HFQ381_LOCUS20266</name>
    <name evidence="2" type="ORF">KIK155_LOCUS7735</name>
    <name evidence="4" type="ORF">LUA448_LOCUS28693</name>
    <name evidence="9" type="ORF">QYT958_LOCUS12040</name>
    <name evidence="3" type="ORF">TIS948_LOCUS33224</name>
    <name evidence="10" type="ORF">TOA249_LOCUS21107</name>
    <name evidence="8" type="ORF">TSG867_LOCUS19736</name>
    <name evidence="6" type="ORF">UJA718_LOCUS9894</name>
</gene>
<keyword evidence="12" id="KW-1185">Reference proteome</keyword>
<dbReference type="AlphaFoldDB" id="A0A817ZSC7"/>
<proteinExistence type="predicted"/>
<protein>
    <submittedName>
        <fullName evidence="2">Uncharacterized protein</fullName>
    </submittedName>
</protein>
<evidence type="ECO:0000313" key="4">
    <source>
        <dbReference type="EMBL" id="CAF3565743.1"/>
    </source>
</evidence>
<dbReference type="Proteomes" id="UP000663869">
    <property type="component" value="Unassembled WGS sequence"/>
</dbReference>
<dbReference type="EMBL" id="CAJOBS010001795">
    <property type="protein sequence ID" value="CAF4762523.1"/>
    <property type="molecule type" value="Genomic_DNA"/>
</dbReference>
<evidence type="ECO:0000313" key="3">
    <source>
        <dbReference type="EMBL" id="CAF3469420.1"/>
    </source>
</evidence>
<comment type="caution">
    <text evidence="2">The sequence shown here is derived from an EMBL/GenBank/DDBJ whole genome shotgun (WGS) entry which is preliminary data.</text>
</comment>
<dbReference type="EMBL" id="CAJNYU010000025">
    <property type="protein sequence ID" value="CAF3316850.1"/>
    <property type="molecule type" value="Genomic_DNA"/>
</dbReference>
<dbReference type="Proteomes" id="UP000663872">
    <property type="component" value="Unassembled WGS sequence"/>
</dbReference>
<organism evidence="2 11">
    <name type="scientific">Rotaria socialis</name>
    <dbReference type="NCBI Taxonomy" id="392032"/>
    <lineage>
        <taxon>Eukaryota</taxon>
        <taxon>Metazoa</taxon>
        <taxon>Spiralia</taxon>
        <taxon>Gnathifera</taxon>
        <taxon>Rotifera</taxon>
        <taxon>Eurotatoria</taxon>
        <taxon>Bdelloidea</taxon>
        <taxon>Philodinida</taxon>
        <taxon>Philodinidae</taxon>
        <taxon>Rotaria</taxon>
    </lineage>
</organism>
<evidence type="ECO:0000313" key="9">
    <source>
        <dbReference type="EMBL" id="CAF4608473.1"/>
    </source>
</evidence>
<evidence type="ECO:0000313" key="6">
    <source>
        <dbReference type="EMBL" id="CAF4256688.1"/>
    </source>
</evidence>
<evidence type="ECO:0000313" key="1">
    <source>
        <dbReference type="EMBL" id="CAF3316850.1"/>
    </source>
</evidence>
<reference evidence="2" key="1">
    <citation type="submission" date="2021-02" db="EMBL/GenBank/DDBJ databases">
        <authorList>
            <person name="Nowell W R."/>
        </authorList>
    </citation>
    <scope>NUCLEOTIDE SEQUENCE</scope>
</reference>
<dbReference type="Proteomes" id="UP000663825">
    <property type="component" value="Unassembled WGS sequence"/>
</dbReference>
<dbReference type="Proteomes" id="UP000663848">
    <property type="component" value="Unassembled WGS sequence"/>
</dbReference>
<dbReference type="EMBL" id="CAJNYV010000977">
    <property type="protein sequence ID" value="CAF3396836.1"/>
    <property type="molecule type" value="Genomic_DNA"/>
</dbReference>
<sequence length="143" mass="16170">MGILRGKDSALSHIEQSKTAFLATLSDVEQGASTHTMPPKDHYTLKFKRETIKNLKGRVYETMKQYSYEQLGESIPAFLNNKEADDSQVALFHPTKPAIPTVGHQYVACIYEDLKIIDCLIELDWSEVDELVKVSNARRKSVV</sequence>
<dbReference type="EMBL" id="CAJNYD010004059">
    <property type="protein sequence ID" value="CAF3565743.1"/>
    <property type="molecule type" value="Genomic_DNA"/>
</dbReference>
<evidence type="ECO:0000313" key="2">
    <source>
        <dbReference type="EMBL" id="CAF3396836.1"/>
    </source>
</evidence>
<dbReference type="Proteomes" id="UP000663833">
    <property type="component" value="Unassembled WGS sequence"/>
</dbReference>
<dbReference type="Proteomes" id="UP000663838">
    <property type="component" value="Unassembled WGS sequence"/>
</dbReference>
<evidence type="ECO:0000313" key="8">
    <source>
        <dbReference type="EMBL" id="CAF4483699.1"/>
    </source>
</evidence>
<name>A0A817ZSC7_9BILA</name>
<dbReference type="OrthoDB" id="9984246at2759"/>
<accession>A0A817ZSC7</accession>
<dbReference type="Proteomes" id="UP000663873">
    <property type="component" value="Unassembled WGS sequence"/>
</dbReference>
<dbReference type="Proteomes" id="UP000663862">
    <property type="component" value="Unassembled WGS sequence"/>
</dbReference>
<dbReference type="EMBL" id="CAJNYT010004943">
    <property type="protein sequence ID" value="CAF3703675.1"/>
    <property type="molecule type" value="Genomic_DNA"/>
</dbReference>